<dbReference type="Pfam" id="PF01850">
    <property type="entry name" value="PIN"/>
    <property type="match status" value="1"/>
</dbReference>
<comment type="cofactor">
    <cofactor evidence="1">
        <name>Mg(2+)</name>
        <dbReference type="ChEBI" id="CHEBI:18420"/>
    </cofactor>
</comment>
<dbReference type="AlphaFoldDB" id="A0A5K7ZUT9"/>
<keyword evidence="3" id="KW-0540">Nuclease</keyword>
<gene>
    <name evidence="9" type="primary">vapC_4</name>
    <name evidence="9" type="ORF">DSCO28_44970</name>
</gene>
<dbReference type="Proteomes" id="UP000425960">
    <property type="component" value="Chromosome"/>
</dbReference>
<sequence>MNYLLDTCVISELVKTTPNGNVINWINHTPNERLFLSFITIGEIRKGITKLTDSKKKHRLTNWLNTLLEDYEARIYPVDLAVAESWGSIQGKAENNGTPVASVDSLIAAVAQTHNLIVVTRNEKDFAATNVTILNPWKDKGYRDRE</sequence>
<dbReference type="Gene3D" id="3.40.50.1010">
    <property type="entry name" value="5'-nuclease"/>
    <property type="match status" value="1"/>
</dbReference>
<dbReference type="PANTHER" id="PTHR33653">
    <property type="entry name" value="RIBONUCLEASE VAPC2"/>
    <property type="match status" value="1"/>
</dbReference>
<feature type="domain" description="PIN" evidence="8">
    <location>
        <begin position="3"/>
        <end position="128"/>
    </location>
</feature>
<dbReference type="PANTHER" id="PTHR33653:SF1">
    <property type="entry name" value="RIBONUCLEASE VAPC2"/>
    <property type="match status" value="1"/>
</dbReference>
<evidence type="ECO:0000256" key="5">
    <source>
        <dbReference type="ARBA" id="ARBA00022801"/>
    </source>
</evidence>
<evidence type="ECO:0000256" key="4">
    <source>
        <dbReference type="ARBA" id="ARBA00022723"/>
    </source>
</evidence>
<accession>A0A5K7ZUT9</accession>
<dbReference type="GO" id="GO:0046872">
    <property type="term" value="F:metal ion binding"/>
    <property type="evidence" value="ECO:0007669"/>
    <property type="project" value="UniProtKB-KW"/>
</dbReference>
<evidence type="ECO:0000256" key="1">
    <source>
        <dbReference type="ARBA" id="ARBA00001946"/>
    </source>
</evidence>
<evidence type="ECO:0000259" key="8">
    <source>
        <dbReference type="Pfam" id="PF01850"/>
    </source>
</evidence>
<dbReference type="EMBL" id="AP021876">
    <property type="protein sequence ID" value="BBO83931.1"/>
    <property type="molecule type" value="Genomic_DNA"/>
</dbReference>
<dbReference type="InterPro" id="IPR002716">
    <property type="entry name" value="PIN_dom"/>
</dbReference>
<name>A0A5K7ZUT9_9BACT</name>
<dbReference type="KEGG" id="dov:DSCO28_44970"/>
<keyword evidence="6" id="KW-0460">Magnesium</keyword>
<protein>
    <submittedName>
        <fullName evidence="9">Ribonuclease VapC</fullName>
    </submittedName>
</protein>
<reference evidence="9 10" key="1">
    <citation type="submission" date="2019-11" db="EMBL/GenBank/DDBJ databases">
        <title>Comparative genomics of hydrocarbon-degrading Desulfosarcina strains.</title>
        <authorList>
            <person name="Watanabe M."/>
            <person name="Kojima H."/>
            <person name="Fukui M."/>
        </authorList>
    </citation>
    <scope>NUCLEOTIDE SEQUENCE [LARGE SCALE GENOMIC DNA]</scope>
    <source>
        <strain evidence="9 10">28bB2T</strain>
    </source>
</reference>
<evidence type="ECO:0000256" key="3">
    <source>
        <dbReference type="ARBA" id="ARBA00022722"/>
    </source>
</evidence>
<dbReference type="InterPro" id="IPR029060">
    <property type="entry name" value="PIN-like_dom_sf"/>
</dbReference>
<dbReference type="GO" id="GO:0004518">
    <property type="term" value="F:nuclease activity"/>
    <property type="evidence" value="ECO:0007669"/>
    <property type="project" value="UniProtKB-KW"/>
</dbReference>
<evidence type="ECO:0000256" key="6">
    <source>
        <dbReference type="ARBA" id="ARBA00022842"/>
    </source>
</evidence>
<comment type="similarity">
    <text evidence="7">Belongs to the PINc/VapC protein family.</text>
</comment>
<evidence type="ECO:0000256" key="7">
    <source>
        <dbReference type="ARBA" id="ARBA00038093"/>
    </source>
</evidence>
<keyword evidence="5" id="KW-0378">Hydrolase</keyword>
<keyword evidence="2" id="KW-1277">Toxin-antitoxin system</keyword>
<dbReference type="RefSeq" id="WP_155324020.1">
    <property type="nucleotide sequence ID" value="NZ_AP021876.1"/>
</dbReference>
<evidence type="ECO:0000256" key="2">
    <source>
        <dbReference type="ARBA" id="ARBA00022649"/>
    </source>
</evidence>
<organism evidence="9 10">
    <name type="scientific">Desulfosarcina ovata subsp. sediminis</name>
    <dbReference type="NCBI Taxonomy" id="885957"/>
    <lineage>
        <taxon>Bacteria</taxon>
        <taxon>Pseudomonadati</taxon>
        <taxon>Thermodesulfobacteriota</taxon>
        <taxon>Desulfobacteria</taxon>
        <taxon>Desulfobacterales</taxon>
        <taxon>Desulfosarcinaceae</taxon>
        <taxon>Desulfosarcina</taxon>
    </lineage>
</organism>
<keyword evidence="4" id="KW-0479">Metal-binding</keyword>
<evidence type="ECO:0000313" key="10">
    <source>
        <dbReference type="Proteomes" id="UP000425960"/>
    </source>
</evidence>
<dbReference type="SUPFAM" id="SSF88723">
    <property type="entry name" value="PIN domain-like"/>
    <property type="match status" value="1"/>
</dbReference>
<proteinExistence type="inferred from homology"/>
<dbReference type="GO" id="GO:0016787">
    <property type="term" value="F:hydrolase activity"/>
    <property type="evidence" value="ECO:0007669"/>
    <property type="project" value="UniProtKB-KW"/>
</dbReference>
<evidence type="ECO:0000313" key="9">
    <source>
        <dbReference type="EMBL" id="BBO83931.1"/>
    </source>
</evidence>
<dbReference type="CDD" id="cd18746">
    <property type="entry name" value="PIN_VapC4-5_FitB-like"/>
    <property type="match status" value="1"/>
</dbReference>
<dbReference type="InterPro" id="IPR050556">
    <property type="entry name" value="Type_II_TA_system_RNase"/>
</dbReference>